<protein>
    <submittedName>
        <fullName evidence="4">Peptidoglycan DD-metalloendopeptidase family protein</fullName>
    </submittedName>
</protein>
<keyword evidence="2" id="KW-1133">Transmembrane helix</keyword>
<evidence type="ECO:0000313" key="4">
    <source>
        <dbReference type="EMBL" id="MFC5985527.1"/>
    </source>
</evidence>
<dbReference type="PANTHER" id="PTHR21666">
    <property type="entry name" value="PEPTIDASE-RELATED"/>
    <property type="match status" value="1"/>
</dbReference>
<proteinExistence type="predicted"/>
<feature type="region of interest" description="Disordered" evidence="1">
    <location>
        <begin position="245"/>
        <end position="318"/>
    </location>
</feature>
<evidence type="ECO:0000313" key="5">
    <source>
        <dbReference type="Proteomes" id="UP001596250"/>
    </source>
</evidence>
<dbReference type="Proteomes" id="UP001596250">
    <property type="component" value="Unassembled WGS sequence"/>
</dbReference>
<evidence type="ECO:0000256" key="2">
    <source>
        <dbReference type="SAM" id="Phobius"/>
    </source>
</evidence>
<dbReference type="Gene3D" id="2.70.70.10">
    <property type="entry name" value="Glucose Permease (Domain IIA)"/>
    <property type="match status" value="1"/>
</dbReference>
<dbReference type="SUPFAM" id="SSF51261">
    <property type="entry name" value="Duplicated hybrid motif"/>
    <property type="match status" value="1"/>
</dbReference>
<dbReference type="CDD" id="cd12797">
    <property type="entry name" value="M23_peptidase"/>
    <property type="match status" value="1"/>
</dbReference>
<evidence type="ECO:0000259" key="3">
    <source>
        <dbReference type="Pfam" id="PF01551"/>
    </source>
</evidence>
<dbReference type="InterPro" id="IPR011055">
    <property type="entry name" value="Dup_hybrid_motif"/>
</dbReference>
<keyword evidence="5" id="KW-1185">Reference proteome</keyword>
<feature type="transmembrane region" description="Helical" evidence="2">
    <location>
        <begin position="40"/>
        <end position="60"/>
    </location>
</feature>
<dbReference type="InterPro" id="IPR050570">
    <property type="entry name" value="Cell_wall_metabolism_enzyme"/>
</dbReference>
<dbReference type="EMBL" id="JBHSQV010000027">
    <property type="protein sequence ID" value="MFC5985527.1"/>
    <property type="molecule type" value="Genomic_DNA"/>
</dbReference>
<dbReference type="PANTHER" id="PTHR21666:SF291">
    <property type="entry name" value="STAGE II SPORULATION PROTEIN Q"/>
    <property type="match status" value="1"/>
</dbReference>
<name>A0ABW1IKC7_9BACL</name>
<sequence length="318" mass="34256">MKEQNQKQSVDVQEESSSPAEEQKQPNSSSSMKKIFGKKWVFPAAYMAAAAIILSIMWAYQSSDNNSLDADDLGLNTLTNNPVSEQTNTDALPVTTPAEEMEWPADPAAVEVVTPYYDSEASPEEQTAAMIQMDDTFMPSSGISLAKPDNSVFEVKAAMSGTVTRVDNVPYIGNLVEIEHEDGLVTVYSSLAEVSVEKGQTVTQGDVIAQAGRNELQKDLGYHVHFEVMKDGESVNPNEYVKSASLNVPAEDQNANTEAVTDEDAAIEDDTQAEETDASIESETGVEADAGTDQEATDVDTDASSETEQGDTLEMDGE</sequence>
<evidence type="ECO:0000256" key="1">
    <source>
        <dbReference type="SAM" id="MobiDB-lite"/>
    </source>
</evidence>
<feature type="region of interest" description="Disordered" evidence="1">
    <location>
        <begin position="1"/>
        <end position="30"/>
    </location>
</feature>
<accession>A0ABW1IKC7</accession>
<feature type="compositionally biased region" description="Acidic residues" evidence="1">
    <location>
        <begin position="260"/>
        <end position="318"/>
    </location>
</feature>
<comment type="caution">
    <text evidence="4">The sequence shown here is derived from an EMBL/GenBank/DDBJ whole genome shotgun (WGS) entry which is preliminary data.</text>
</comment>
<dbReference type="RefSeq" id="WP_379892449.1">
    <property type="nucleotide sequence ID" value="NZ_CBCSCT010000009.1"/>
</dbReference>
<keyword evidence="2" id="KW-0812">Transmembrane</keyword>
<keyword evidence="2" id="KW-0472">Membrane</keyword>
<reference evidence="5" key="1">
    <citation type="journal article" date="2019" name="Int. J. Syst. Evol. Microbiol.">
        <title>The Global Catalogue of Microorganisms (GCM) 10K type strain sequencing project: providing services to taxonomists for standard genome sequencing and annotation.</title>
        <authorList>
            <consortium name="The Broad Institute Genomics Platform"/>
            <consortium name="The Broad Institute Genome Sequencing Center for Infectious Disease"/>
            <person name="Wu L."/>
            <person name="Ma J."/>
        </authorList>
    </citation>
    <scope>NUCLEOTIDE SEQUENCE [LARGE SCALE GENOMIC DNA]</scope>
    <source>
        <strain evidence="5">CCM 8749</strain>
    </source>
</reference>
<feature type="domain" description="M23ase beta-sheet core" evidence="3">
    <location>
        <begin position="140"/>
        <end position="237"/>
    </location>
</feature>
<organism evidence="4 5">
    <name type="scientific">Marinicrinis lubricantis</name>
    <dbReference type="NCBI Taxonomy" id="2086470"/>
    <lineage>
        <taxon>Bacteria</taxon>
        <taxon>Bacillati</taxon>
        <taxon>Bacillota</taxon>
        <taxon>Bacilli</taxon>
        <taxon>Bacillales</taxon>
        <taxon>Paenibacillaceae</taxon>
    </lineage>
</organism>
<gene>
    <name evidence="4" type="ORF">ACFPXP_03630</name>
</gene>
<dbReference type="Pfam" id="PF01551">
    <property type="entry name" value="Peptidase_M23"/>
    <property type="match status" value="1"/>
</dbReference>
<dbReference type="InterPro" id="IPR016047">
    <property type="entry name" value="M23ase_b-sheet_dom"/>
</dbReference>